<reference evidence="13 14" key="1">
    <citation type="submission" date="2017-10" db="EMBL/GenBank/DDBJ databases">
        <title>Comparative genomics in systemic dimorphic fungi from Ajellomycetaceae.</title>
        <authorList>
            <person name="Munoz J.F."/>
            <person name="Mcewen J.G."/>
            <person name="Clay O.K."/>
            <person name="Cuomo C.A."/>
        </authorList>
    </citation>
    <scope>NUCLEOTIDE SEQUENCE [LARGE SCALE GENOMIC DNA]</scope>
    <source>
        <strain evidence="13 14">UAMH5409</strain>
    </source>
</reference>
<evidence type="ECO:0000256" key="5">
    <source>
        <dbReference type="ARBA" id="ARBA00022525"/>
    </source>
</evidence>
<evidence type="ECO:0000256" key="8">
    <source>
        <dbReference type="ARBA" id="ARBA00023157"/>
    </source>
</evidence>
<keyword evidence="14" id="KW-1185">Reference proteome</keyword>
<name>A0A2B7XVR9_9EURO</name>
<dbReference type="PRINTS" id="PR00129">
    <property type="entry name" value="CUTINASE"/>
</dbReference>
<dbReference type="SUPFAM" id="SSF53474">
    <property type="entry name" value="alpha/beta-Hydrolases"/>
    <property type="match status" value="1"/>
</dbReference>
<dbReference type="InterPro" id="IPR029058">
    <property type="entry name" value="AB_hydrolase_fold"/>
</dbReference>
<feature type="disulfide bond" evidence="11">
    <location>
        <begin position="117"/>
        <end position="195"/>
    </location>
</feature>
<evidence type="ECO:0000256" key="6">
    <source>
        <dbReference type="ARBA" id="ARBA00022729"/>
    </source>
</evidence>
<dbReference type="Pfam" id="PF01083">
    <property type="entry name" value="Cutinase"/>
    <property type="match status" value="1"/>
</dbReference>
<sequence length="293" mass="31113">MALFEFMERPKSSLKIIAQGHCPHLAIDDLRPFDTARKKEKKSLSIPTEPYLLRAYTMKAQLLLAALAGFAAGNPVAVSKRQDIDFGSGIGDLVGGLTGEGFDLGGTMSNDVRDGQCKDITFIFARASTEPFLMGISVGPATCSALKARFPGRVACQGVGPAYIADLASNFLPKNTNNIAINEATELFQQAASNCPDTQIVAGGYSQGTAVIDNAISDLSDDIKEKVKGVVLYGYTRNAQDRGGIPDFPKDKVKVYCALGDMVCTGTLIITAAHFSYAINVLDAVSFLAGTVQ</sequence>
<organism evidence="13 14">
    <name type="scientific">Helicocarpus griseus UAMH5409</name>
    <dbReference type="NCBI Taxonomy" id="1447875"/>
    <lineage>
        <taxon>Eukaryota</taxon>
        <taxon>Fungi</taxon>
        <taxon>Dikarya</taxon>
        <taxon>Ascomycota</taxon>
        <taxon>Pezizomycotina</taxon>
        <taxon>Eurotiomycetes</taxon>
        <taxon>Eurotiomycetidae</taxon>
        <taxon>Onygenales</taxon>
        <taxon>Ajellomycetaceae</taxon>
        <taxon>Helicocarpus</taxon>
    </lineage>
</organism>
<comment type="function">
    <text evidence="12">Catalyzes the hydrolysis of complex carboxylic polyesters found in the cell wall of plants. Degrades cutin, a macromolecule that forms the structure of the plant cuticle.</text>
</comment>
<feature type="active site" evidence="10">
    <location>
        <position position="261"/>
    </location>
</feature>
<comment type="catalytic activity">
    <reaction evidence="9 12">
        <text>cutin + H2O = cutin monomers.</text>
        <dbReference type="EC" id="3.1.1.74"/>
    </reaction>
</comment>
<keyword evidence="5 12" id="KW-0964">Secreted</keyword>
<accession>A0A2B7XVR9</accession>
<comment type="caution">
    <text evidence="13">The sequence shown here is derived from an EMBL/GenBank/DDBJ whole genome shotgun (WGS) entry which is preliminary data.</text>
</comment>
<gene>
    <name evidence="13" type="ORF">AJ79_03710</name>
</gene>
<dbReference type="EC" id="3.1.1.74" evidence="3 12"/>
<evidence type="ECO:0000313" key="13">
    <source>
        <dbReference type="EMBL" id="PGH13296.1"/>
    </source>
</evidence>
<dbReference type="SMART" id="SM01110">
    <property type="entry name" value="Cutinase"/>
    <property type="match status" value="1"/>
</dbReference>
<dbReference type="InterPro" id="IPR043579">
    <property type="entry name" value="CUTINASE_2"/>
</dbReference>
<comment type="subcellular location">
    <subcellularLocation>
        <location evidence="1 12">Secreted</location>
    </subcellularLocation>
</comment>
<evidence type="ECO:0000256" key="9">
    <source>
        <dbReference type="ARBA" id="ARBA00034045"/>
    </source>
</evidence>
<evidence type="ECO:0000256" key="7">
    <source>
        <dbReference type="ARBA" id="ARBA00022801"/>
    </source>
</evidence>
<proteinExistence type="inferred from homology"/>
<dbReference type="GO" id="GO:0005576">
    <property type="term" value="C:extracellular region"/>
    <property type="evidence" value="ECO:0007669"/>
    <property type="project" value="UniProtKB-SubCell"/>
</dbReference>
<evidence type="ECO:0000256" key="12">
    <source>
        <dbReference type="RuleBase" id="RU361263"/>
    </source>
</evidence>
<comment type="similarity">
    <text evidence="2 12">Belongs to the cutinase family.</text>
</comment>
<dbReference type="Gene3D" id="3.40.50.1820">
    <property type="entry name" value="alpha/beta hydrolase"/>
    <property type="match status" value="1"/>
</dbReference>
<keyword evidence="7 12" id="KW-0378">Hydrolase</keyword>
<evidence type="ECO:0000256" key="10">
    <source>
        <dbReference type="PIRSR" id="PIRSR611150-1"/>
    </source>
</evidence>
<evidence type="ECO:0000256" key="11">
    <source>
        <dbReference type="PIRSR" id="PIRSR611150-2"/>
    </source>
</evidence>
<dbReference type="InterPro" id="IPR043580">
    <property type="entry name" value="CUTINASE_1"/>
</dbReference>
<feature type="disulfide bond" evidence="11">
    <location>
        <begin position="257"/>
        <end position="264"/>
    </location>
</feature>
<feature type="active site" description="Proton donor/acceptor" evidence="10">
    <location>
        <position position="274"/>
    </location>
</feature>
<evidence type="ECO:0000256" key="4">
    <source>
        <dbReference type="ARBA" id="ARBA00022487"/>
    </source>
</evidence>
<dbReference type="AlphaFoldDB" id="A0A2B7XVR9"/>
<evidence type="ECO:0000313" key="14">
    <source>
        <dbReference type="Proteomes" id="UP000223968"/>
    </source>
</evidence>
<keyword evidence="8 11" id="KW-1015">Disulfide bond</keyword>
<dbReference type="PANTHER" id="PTHR48250:SF3">
    <property type="entry name" value="CUTINASE 1-RELATED"/>
    <property type="match status" value="1"/>
</dbReference>
<dbReference type="PANTHER" id="PTHR48250">
    <property type="entry name" value="CUTINASE 2-RELATED"/>
    <property type="match status" value="1"/>
</dbReference>
<dbReference type="PROSITE" id="PS00931">
    <property type="entry name" value="CUTINASE_2"/>
    <property type="match status" value="1"/>
</dbReference>
<feature type="active site" description="Nucleophile" evidence="10">
    <location>
        <position position="206"/>
    </location>
</feature>
<evidence type="ECO:0000256" key="3">
    <source>
        <dbReference type="ARBA" id="ARBA00013095"/>
    </source>
</evidence>
<dbReference type="OrthoDB" id="3225429at2759"/>
<keyword evidence="4 12" id="KW-0719">Serine esterase</keyword>
<dbReference type="PROSITE" id="PS00155">
    <property type="entry name" value="CUTINASE_1"/>
    <property type="match status" value="1"/>
</dbReference>
<keyword evidence="6" id="KW-0732">Signal</keyword>
<dbReference type="GO" id="GO:0050525">
    <property type="term" value="F:cutinase activity"/>
    <property type="evidence" value="ECO:0007669"/>
    <property type="project" value="UniProtKB-UniRule"/>
</dbReference>
<dbReference type="EMBL" id="PDNB01000047">
    <property type="protein sequence ID" value="PGH13296.1"/>
    <property type="molecule type" value="Genomic_DNA"/>
</dbReference>
<evidence type="ECO:0000256" key="1">
    <source>
        <dbReference type="ARBA" id="ARBA00004613"/>
    </source>
</evidence>
<dbReference type="FunFam" id="3.40.50.1820:FF:000235">
    <property type="entry name" value="Cutinase 1"/>
    <property type="match status" value="1"/>
</dbReference>
<dbReference type="Proteomes" id="UP000223968">
    <property type="component" value="Unassembled WGS sequence"/>
</dbReference>
<protein>
    <recommendedName>
        <fullName evidence="3 12">Cutinase</fullName>
        <ecNumber evidence="3 12">3.1.1.74</ecNumber>
    </recommendedName>
</protein>
<dbReference type="GO" id="GO:0016052">
    <property type="term" value="P:carbohydrate catabolic process"/>
    <property type="evidence" value="ECO:0007669"/>
    <property type="project" value="TreeGrafter"/>
</dbReference>
<dbReference type="InterPro" id="IPR000675">
    <property type="entry name" value="Cutinase/axe"/>
</dbReference>
<dbReference type="InterPro" id="IPR011150">
    <property type="entry name" value="Cutinase_monf"/>
</dbReference>
<evidence type="ECO:0000256" key="2">
    <source>
        <dbReference type="ARBA" id="ARBA00007534"/>
    </source>
</evidence>